<sequence>MIFNYIIYTIYNIIIMSKKCPPGVICLENMTMLFLVIIISVVFYYVIKSSSNQDKQNIVIKQQQVSPSTDIGRNPGLGLGLGYFTRPNYAYNNLPGDVLMNPYVPPLSDERYLVPNLTVVPPGRIPINISTNGGAVDTNYRQMGLLTPLNGSKKLLPLMGRPLFTNRNKWQYYTMSDQNNSVKLPIIKNGRNCMNEYGCDELYSGDNVIVEGYNERFKITIYEKDTIKYIPYI</sequence>
<organism evidence="2">
    <name type="scientific">viral metagenome</name>
    <dbReference type="NCBI Taxonomy" id="1070528"/>
    <lineage>
        <taxon>unclassified sequences</taxon>
        <taxon>metagenomes</taxon>
        <taxon>organismal metagenomes</taxon>
    </lineage>
</organism>
<protein>
    <submittedName>
        <fullName evidence="2">Uncharacterized protein</fullName>
    </submittedName>
</protein>
<dbReference type="AlphaFoldDB" id="A0A6C0DAX7"/>
<reference evidence="2" key="1">
    <citation type="journal article" date="2020" name="Nature">
        <title>Giant virus diversity and host interactions through global metagenomics.</title>
        <authorList>
            <person name="Schulz F."/>
            <person name="Roux S."/>
            <person name="Paez-Espino D."/>
            <person name="Jungbluth S."/>
            <person name="Walsh D.A."/>
            <person name="Denef V.J."/>
            <person name="McMahon K.D."/>
            <person name="Konstantinidis K.T."/>
            <person name="Eloe-Fadrosh E.A."/>
            <person name="Kyrpides N.C."/>
            <person name="Woyke T."/>
        </authorList>
    </citation>
    <scope>NUCLEOTIDE SEQUENCE</scope>
    <source>
        <strain evidence="2">GVMAG-M-3300023174-130</strain>
    </source>
</reference>
<evidence type="ECO:0000313" key="2">
    <source>
        <dbReference type="EMBL" id="QHT13089.1"/>
    </source>
</evidence>
<evidence type="ECO:0000256" key="1">
    <source>
        <dbReference type="SAM" id="Phobius"/>
    </source>
</evidence>
<feature type="transmembrane region" description="Helical" evidence="1">
    <location>
        <begin position="24"/>
        <end position="47"/>
    </location>
</feature>
<dbReference type="EMBL" id="MN739561">
    <property type="protein sequence ID" value="QHT13089.1"/>
    <property type="molecule type" value="Genomic_DNA"/>
</dbReference>
<proteinExistence type="predicted"/>
<accession>A0A6C0DAX7</accession>
<name>A0A6C0DAX7_9ZZZZ</name>
<keyword evidence="1" id="KW-1133">Transmembrane helix</keyword>
<keyword evidence="1" id="KW-0472">Membrane</keyword>
<keyword evidence="1" id="KW-0812">Transmembrane</keyword>
<dbReference type="InterPro" id="IPR043929">
    <property type="entry name" value="DUF5755"/>
</dbReference>
<dbReference type="Pfam" id="PF19059">
    <property type="entry name" value="DUF5755"/>
    <property type="match status" value="1"/>
</dbReference>